<dbReference type="RefSeq" id="WP_129078026.1">
    <property type="nucleotide sequence ID" value="NZ_QOUX01000032.1"/>
</dbReference>
<comment type="caution">
    <text evidence="2">The sequence shown here is derived from an EMBL/GenBank/DDBJ whole genome shotgun (WGS) entry which is preliminary data.</text>
</comment>
<evidence type="ECO:0000256" key="1">
    <source>
        <dbReference type="SAM" id="Phobius"/>
    </source>
</evidence>
<feature type="transmembrane region" description="Helical" evidence="1">
    <location>
        <begin position="5"/>
        <end position="24"/>
    </location>
</feature>
<protein>
    <submittedName>
        <fullName evidence="2">Cytochrome-c oxidase</fullName>
    </submittedName>
</protein>
<name>A0A4Q0VUX1_9BACI</name>
<dbReference type="EMBL" id="QOUX01000032">
    <property type="protein sequence ID" value="RXJ01727.1"/>
    <property type="molecule type" value="Genomic_DNA"/>
</dbReference>
<dbReference type="Proteomes" id="UP000290649">
    <property type="component" value="Unassembled WGS sequence"/>
</dbReference>
<dbReference type="OrthoDB" id="9808748at2"/>
<sequence length="124" mass="13622">MGVRLIKISVVYFVIGVLLGYYMSTAHAYNLTPVHVHINLLGWTSLTLAGILYVLFPNLAATKLAKAHFWLHNIGLPAMMIGLAFMVYGNTSLTFATIISANLVTLAVILFAVNILMNLKEKTE</sequence>
<feature type="transmembrane region" description="Helical" evidence="1">
    <location>
        <begin position="36"/>
        <end position="56"/>
    </location>
</feature>
<accession>A0A4Q0VUX1</accession>
<keyword evidence="1" id="KW-0812">Transmembrane</keyword>
<reference evidence="2 3" key="1">
    <citation type="journal article" date="2019" name="Int. J. Syst. Evol. Microbiol.">
        <title>Anaerobacillus alkaliphilus sp. nov., a novel alkaliphilic and moderately halophilic bacterium.</title>
        <authorList>
            <person name="Borsodi A.K."/>
            <person name="Aszalos J.M."/>
            <person name="Bihari P."/>
            <person name="Nagy I."/>
            <person name="Schumann P."/>
            <person name="Sproer C."/>
            <person name="Kovacs A.L."/>
            <person name="Boka K."/>
            <person name="Dobosy P."/>
            <person name="Ovari M."/>
            <person name="Szili-Kovacs T."/>
            <person name="Toth E."/>
        </authorList>
    </citation>
    <scope>NUCLEOTIDE SEQUENCE [LARGE SCALE GENOMIC DNA]</scope>
    <source>
        <strain evidence="2 3">B16-10</strain>
    </source>
</reference>
<dbReference type="Gene3D" id="1.20.210.10">
    <property type="entry name" value="Cytochrome c oxidase-like, subunit I domain"/>
    <property type="match status" value="1"/>
</dbReference>
<proteinExistence type="predicted"/>
<keyword evidence="3" id="KW-1185">Reference proteome</keyword>
<dbReference type="SUPFAM" id="SSF81442">
    <property type="entry name" value="Cytochrome c oxidase subunit I-like"/>
    <property type="match status" value="1"/>
</dbReference>
<evidence type="ECO:0000313" key="2">
    <source>
        <dbReference type="EMBL" id="RXJ01727.1"/>
    </source>
</evidence>
<keyword evidence="1" id="KW-0472">Membrane</keyword>
<evidence type="ECO:0000313" key="3">
    <source>
        <dbReference type="Proteomes" id="UP000290649"/>
    </source>
</evidence>
<keyword evidence="1" id="KW-1133">Transmembrane helix</keyword>
<organism evidence="2 3">
    <name type="scientific">Anaerobacillus alkaliphilus</name>
    <dbReference type="NCBI Taxonomy" id="1548597"/>
    <lineage>
        <taxon>Bacteria</taxon>
        <taxon>Bacillati</taxon>
        <taxon>Bacillota</taxon>
        <taxon>Bacilli</taxon>
        <taxon>Bacillales</taxon>
        <taxon>Bacillaceae</taxon>
        <taxon>Anaerobacillus</taxon>
    </lineage>
</organism>
<dbReference type="InterPro" id="IPR036927">
    <property type="entry name" value="Cyt_c_oxase-like_su1_sf"/>
</dbReference>
<dbReference type="AlphaFoldDB" id="A0A4Q0VUX1"/>
<feature type="transmembrane region" description="Helical" evidence="1">
    <location>
        <begin position="95"/>
        <end position="117"/>
    </location>
</feature>
<gene>
    <name evidence="2" type="ORF">DS745_09615</name>
</gene>
<feature type="transmembrane region" description="Helical" evidence="1">
    <location>
        <begin position="68"/>
        <end position="89"/>
    </location>
</feature>